<evidence type="ECO:0000256" key="3">
    <source>
        <dbReference type="ARBA" id="ARBA00022692"/>
    </source>
</evidence>
<organism evidence="8">
    <name type="scientific">marine sediment metagenome</name>
    <dbReference type="NCBI Taxonomy" id="412755"/>
    <lineage>
        <taxon>unclassified sequences</taxon>
        <taxon>metagenomes</taxon>
        <taxon>ecological metagenomes</taxon>
    </lineage>
</organism>
<feature type="transmembrane region" description="Helical" evidence="7">
    <location>
        <begin position="93"/>
        <end position="115"/>
    </location>
</feature>
<evidence type="ECO:0000256" key="6">
    <source>
        <dbReference type="ARBA" id="ARBA00023136"/>
    </source>
</evidence>
<evidence type="ECO:0000256" key="5">
    <source>
        <dbReference type="ARBA" id="ARBA00022989"/>
    </source>
</evidence>
<accession>X0XYF5</accession>
<protein>
    <recommendedName>
        <fullName evidence="9">Electron transport complex subunit RsxE</fullName>
    </recommendedName>
</protein>
<feature type="transmembrane region" description="Helical" evidence="7">
    <location>
        <begin position="52"/>
        <end position="73"/>
    </location>
</feature>
<keyword evidence="2" id="KW-0813">Transport</keyword>
<keyword evidence="3 7" id="KW-0812">Transmembrane</keyword>
<gene>
    <name evidence="8" type="ORF">S01H1_64378</name>
</gene>
<evidence type="ECO:0008006" key="9">
    <source>
        <dbReference type="Google" id="ProtNLM"/>
    </source>
</evidence>
<comment type="caution">
    <text evidence="8">The sequence shown here is derived from an EMBL/GenBank/DDBJ whole genome shotgun (WGS) entry which is preliminary data.</text>
</comment>
<keyword evidence="5 7" id="KW-1133">Transmembrane helix</keyword>
<dbReference type="GO" id="GO:0012505">
    <property type="term" value="C:endomembrane system"/>
    <property type="evidence" value="ECO:0007669"/>
    <property type="project" value="UniProtKB-SubCell"/>
</dbReference>
<dbReference type="EMBL" id="BARS01042430">
    <property type="protein sequence ID" value="GAG41608.1"/>
    <property type="molecule type" value="Genomic_DNA"/>
</dbReference>
<dbReference type="AlphaFoldDB" id="X0XYF5"/>
<sequence>IRPLTVADRFLAAFFPPISKSLGPYVPLIVVNCIILGRQEAFSSKNTVGRSLIDALGMSSGFVLAMLILSAIREILGMGTFLGYQVMGPWFKPWIIMILPPGAFITLGILLALALQIERKTKSRK</sequence>
<dbReference type="GO" id="GO:0005886">
    <property type="term" value="C:plasma membrane"/>
    <property type="evidence" value="ECO:0007669"/>
    <property type="project" value="TreeGrafter"/>
</dbReference>
<comment type="subcellular location">
    <subcellularLocation>
        <location evidence="1">Endomembrane system</location>
        <topology evidence="1">Multi-pass membrane protein</topology>
    </subcellularLocation>
</comment>
<dbReference type="Pfam" id="PF02508">
    <property type="entry name" value="Rnf-Nqr"/>
    <property type="match status" value="1"/>
</dbReference>
<evidence type="ECO:0000256" key="1">
    <source>
        <dbReference type="ARBA" id="ARBA00004127"/>
    </source>
</evidence>
<dbReference type="PANTHER" id="PTHR30586">
    <property type="entry name" value="ELECTRON TRANSPORT COMPLEX PROTEIN RNFE"/>
    <property type="match status" value="1"/>
</dbReference>
<evidence type="ECO:0000256" key="2">
    <source>
        <dbReference type="ARBA" id="ARBA00022448"/>
    </source>
</evidence>
<reference evidence="8" key="1">
    <citation type="journal article" date="2014" name="Front. Microbiol.">
        <title>High frequency of phylogenetically diverse reductive dehalogenase-homologous genes in deep subseafloor sedimentary metagenomes.</title>
        <authorList>
            <person name="Kawai M."/>
            <person name="Futagami T."/>
            <person name="Toyoda A."/>
            <person name="Takaki Y."/>
            <person name="Nishi S."/>
            <person name="Hori S."/>
            <person name="Arai W."/>
            <person name="Tsubouchi T."/>
            <person name="Morono Y."/>
            <person name="Uchiyama I."/>
            <person name="Ito T."/>
            <person name="Fujiyama A."/>
            <person name="Inagaki F."/>
            <person name="Takami H."/>
        </authorList>
    </citation>
    <scope>NUCLEOTIDE SEQUENCE</scope>
    <source>
        <strain evidence="8">Expedition CK06-06</strain>
    </source>
</reference>
<keyword evidence="4" id="KW-1278">Translocase</keyword>
<evidence type="ECO:0000256" key="4">
    <source>
        <dbReference type="ARBA" id="ARBA00022967"/>
    </source>
</evidence>
<evidence type="ECO:0000313" key="8">
    <source>
        <dbReference type="EMBL" id="GAG41608.1"/>
    </source>
</evidence>
<dbReference type="InterPro" id="IPR003667">
    <property type="entry name" value="NqrDE/RnfAE"/>
</dbReference>
<dbReference type="PANTHER" id="PTHR30586:SF0">
    <property type="entry name" value="ION-TRANSLOCATING OXIDOREDUCTASE COMPLEX SUBUNIT E"/>
    <property type="match status" value="1"/>
</dbReference>
<name>X0XYF5_9ZZZZ</name>
<keyword evidence="6 7" id="KW-0472">Membrane</keyword>
<feature type="non-terminal residue" evidence="8">
    <location>
        <position position="1"/>
    </location>
</feature>
<evidence type="ECO:0000256" key="7">
    <source>
        <dbReference type="SAM" id="Phobius"/>
    </source>
</evidence>
<proteinExistence type="predicted"/>